<keyword evidence="4" id="KW-1185">Reference proteome</keyword>
<evidence type="ECO:0000256" key="1">
    <source>
        <dbReference type="SAM" id="SignalP"/>
    </source>
</evidence>
<dbReference type="EMBL" id="JADQTO010000026">
    <property type="protein sequence ID" value="MBG0567274.1"/>
    <property type="molecule type" value="Genomic_DNA"/>
</dbReference>
<dbReference type="AlphaFoldDB" id="A0A931CES9"/>
<dbReference type="Pfam" id="PF00652">
    <property type="entry name" value="Ricin_B_lectin"/>
    <property type="match status" value="1"/>
</dbReference>
<feature type="signal peptide" evidence="1">
    <location>
        <begin position="1"/>
        <end position="24"/>
    </location>
</feature>
<dbReference type="Proteomes" id="UP000598146">
    <property type="component" value="Unassembled WGS sequence"/>
</dbReference>
<gene>
    <name evidence="3" type="ORF">I4J89_38080</name>
</gene>
<proteinExistence type="predicted"/>
<reference evidence="3" key="1">
    <citation type="submission" date="2020-11" db="EMBL/GenBank/DDBJ databases">
        <title>Isolation and identification of active actinomycetes.</title>
        <authorList>
            <person name="Sun X."/>
        </authorList>
    </citation>
    <scope>NUCLEOTIDE SEQUENCE</scope>
    <source>
        <strain evidence="3">NEAU-A11</strain>
    </source>
</reference>
<name>A0A931CES9_9ACTN</name>
<dbReference type="InterPro" id="IPR000772">
    <property type="entry name" value="Ricin_B_lectin"/>
</dbReference>
<evidence type="ECO:0000259" key="2">
    <source>
        <dbReference type="SMART" id="SM00458"/>
    </source>
</evidence>
<sequence length="174" mass="18578">MRVSRLLAALAVLGSLVLATPAAAAPAGPARAAALAGPVIRSLDTDAAGKCLDAYNWGVGPWVHMYPCHGGANQVWTLYKGYGNGTFDVFYTHNGVNKCLDGVAGHGQQLTVWNCDRSTGQRFRQRGSEPGAMVLESVRYPGQCLDVSNWGRNTAVILFTCNLAPNQAWSRESL</sequence>
<dbReference type="Gene3D" id="2.80.10.50">
    <property type="match status" value="2"/>
</dbReference>
<dbReference type="CDD" id="cd00161">
    <property type="entry name" value="beta-trefoil_Ricin-like"/>
    <property type="match status" value="1"/>
</dbReference>
<comment type="caution">
    <text evidence="3">The sequence shown here is derived from an EMBL/GenBank/DDBJ whole genome shotgun (WGS) entry which is preliminary data.</text>
</comment>
<feature type="domain" description="Ricin B lectin" evidence="2">
    <location>
        <begin position="37"/>
        <end position="172"/>
    </location>
</feature>
<accession>A0A931CES9</accession>
<protein>
    <submittedName>
        <fullName evidence="3">RICIN domain-containing protein</fullName>
    </submittedName>
</protein>
<feature type="chain" id="PRO_5036909302" evidence="1">
    <location>
        <begin position="25"/>
        <end position="174"/>
    </location>
</feature>
<dbReference type="RefSeq" id="WP_196419050.1">
    <property type="nucleotide sequence ID" value="NZ_JADQTO010000026.1"/>
</dbReference>
<dbReference type="SMART" id="SM00458">
    <property type="entry name" value="RICIN"/>
    <property type="match status" value="1"/>
</dbReference>
<dbReference type="InterPro" id="IPR035992">
    <property type="entry name" value="Ricin_B-like_lectins"/>
</dbReference>
<dbReference type="PROSITE" id="PS50231">
    <property type="entry name" value="RICIN_B_LECTIN"/>
    <property type="match status" value="1"/>
</dbReference>
<organism evidence="3 4">
    <name type="scientific">Actinoplanes aureus</name>
    <dbReference type="NCBI Taxonomy" id="2792083"/>
    <lineage>
        <taxon>Bacteria</taxon>
        <taxon>Bacillati</taxon>
        <taxon>Actinomycetota</taxon>
        <taxon>Actinomycetes</taxon>
        <taxon>Micromonosporales</taxon>
        <taxon>Micromonosporaceae</taxon>
        <taxon>Actinoplanes</taxon>
    </lineage>
</organism>
<evidence type="ECO:0000313" key="3">
    <source>
        <dbReference type="EMBL" id="MBG0567274.1"/>
    </source>
</evidence>
<dbReference type="SUPFAM" id="SSF50370">
    <property type="entry name" value="Ricin B-like lectins"/>
    <property type="match status" value="1"/>
</dbReference>
<keyword evidence="1" id="KW-0732">Signal</keyword>
<evidence type="ECO:0000313" key="4">
    <source>
        <dbReference type="Proteomes" id="UP000598146"/>
    </source>
</evidence>